<feature type="compositionally biased region" description="Low complexity" evidence="1">
    <location>
        <begin position="153"/>
        <end position="170"/>
    </location>
</feature>
<reference evidence="3 4" key="1">
    <citation type="submission" date="2019-07" db="EMBL/GenBank/DDBJ databases">
        <title>Genomics analysis of Aphanomyces spp. identifies a new class of oomycete effector associated with host adaptation.</title>
        <authorList>
            <person name="Gaulin E."/>
        </authorList>
    </citation>
    <scope>NUCLEOTIDE SEQUENCE [LARGE SCALE GENOMIC DNA]</scope>
    <source>
        <strain evidence="3 4">ATCC 201684</strain>
    </source>
</reference>
<feature type="region of interest" description="Disordered" evidence="1">
    <location>
        <begin position="141"/>
        <end position="191"/>
    </location>
</feature>
<dbReference type="EMBL" id="VJMJ01000324">
    <property type="protein sequence ID" value="KAF0722784.1"/>
    <property type="molecule type" value="Genomic_DNA"/>
</dbReference>
<organism evidence="3 4">
    <name type="scientific">Aphanomyces euteiches</name>
    <dbReference type="NCBI Taxonomy" id="100861"/>
    <lineage>
        <taxon>Eukaryota</taxon>
        <taxon>Sar</taxon>
        <taxon>Stramenopiles</taxon>
        <taxon>Oomycota</taxon>
        <taxon>Saprolegniomycetes</taxon>
        <taxon>Saprolegniales</taxon>
        <taxon>Verrucalvaceae</taxon>
        <taxon>Aphanomyces</taxon>
    </lineage>
</organism>
<evidence type="ECO:0000256" key="2">
    <source>
        <dbReference type="SAM" id="SignalP"/>
    </source>
</evidence>
<name>A0A6G0W6R3_9STRA</name>
<comment type="caution">
    <text evidence="3">The sequence shown here is derived from an EMBL/GenBank/DDBJ whole genome shotgun (WGS) entry which is preliminary data.</text>
</comment>
<feature type="chain" id="PRO_5026305373" description="Glycine zipper domain-containing protein" evidence="2">
    <location>
        <begin position="17"/>
        <end position="191"/>
    </location>
</feature>
<feature type="signal peptide" evidence="2">
    <location>
        <begin position="1"/>
        <end position="16"/>
    </location>
</feature>
<accession>A0A6G0W6R3</accession>
<dbReference type="VEuPathDB" id="FungiDB:AeMF1_005548"/>
<keyword evidence="4" id="KW-1185">Reference proteome</keyword>
<evidence type="ECO:0000313" key="4">
    <source>
        <dbReference type="Proteomes" id="UP000481153"/>
    </source>
</evidence>
<gene>
    <name evidence="3" type="ORF">Ae201684_018175</name>
</gene>
<proteinExistence type="predicted"/>
<dbReference type="Proteomes" id="UP000481153">
    <property type="component" value="Unassembled WGS sequence"/>
</dbReference>
<feature type="compositionally biased region" description="Polar residues" evidence="1">
    <location>
        <begin position="171"/>
        <end position="183"/>
    </location>
</feature>
<evidence type="ECO:0000256" key="1">
    <source>
        <dbReference type="SAM" id="MobiDB-lite"/>
    </source>
</evidence>
<protein>
    <recommendedName>
        <fullName evidence="5">Glycine zipper domain-containing protein</fullName>
    </recommendedName>
</protein>
<evidence type="ECO:0000313" key="3">
    <source>
        <dbReference type="EMBL" id="KAF0722784.1"/>
    </source>
</evidence>
<evidence type="ECO:0008006" key="5">
    <source>
        <dbReference type="Google" id="ProtNLM"/>
    </source>
</evidence>
<keyword evidence="2" id="KW-0732">Signal</keyword>
<dbReference type="AlphaFoldDB" id="A0A6G0W6R3"/>
<sequence>MRFFTPLALAASTVVAFHQTYQDSPAMLAYPQRGSIDSTVNVQRALQGNGFQKRTYGRRLVSKNRKLAEGKYEKKYRGRAEACGAICGGAAGAAIGAGIGSATFGAIPGIGHVGGAVTGGIGGAMTGATIGKVAAGNWGAKKGRAKDERLAASGGQSSSSGGSQRQSPSQIARSTNVQITPQRSARRGPRL</sequence>